<feature type="transmembrane region" description="Helical" evidence="7">
    <location>
        <begin position="349"/>
        <end position="373"/>
    </location>
</feature>
<sequence>MKCRLIFHNILHNRKKAVRAIISICFSVMLIFSSINAYISFQDMRLQNAYQTNGEYNITLHNVTYKVRDWILEQYKDQATLGVEKIVANVNNELCIVDSDAASITMNHYQLEKGIFPQKENEIAISATAKYKNVYIAKQFDLGDTVTFKDQTYTISGILNDYDYSTQDVYKVAIVNGSIRGNLYNIYIHFNDRRDYQPGYKAIKKYMDLSSKQIFNGDTAHGFMEGYHMITNGDLNAIEIDRSGGLEDTNIGQLLMGFIILIILTSLILGIHIFLSYMSERSNQQGILMSLGFSNSYIFSAYFLEGFILIIIGCVLGLILGRYITILIFKLIQSLRTIPLEHFAPQFQPISYMVIWGICVLDFIVGICPVLIYRSRMKMIDIMKGGKNNYKVKDKRGSEKGNIMMRYSIRDTGDYEKVFSFLSLVLIGMVTMLVLMVNRYVSYQLLSEESQDVQFSLISDDVSHMDDFENLIPGVSYYDEVYDTMGEFFIDPSLINMDYADDLIFSDDEKGVWCEIVGVSEKQYNRKIEMSQEVSYNKFVQSGGVIIIDNYKNTEDCILNDIPDTLKYAGRQEEEGPVFSEGEVPVFGRSRFLNWKDQNGIAIIVPEELFKKQFDYTNVLININVKSGYELKAAEFLNTHAPVYEYSFFDTLTDYIRDQDNKKTIQGGTYGIFVIIMVINFLAVLYIHALTFVRRRHNFAILKAIGRTDSSIILPMLLTKIGQGIVVSIVAVFIVTLLCRLYLSEITKNIVLVDGWKSIALVLAFVLFIQIVAIFMDVIQLKRQRILRDLREE</sequence>
<gene>
    <name evidence="9" type="ORF">H8S09_01070</name>
</gene>
<feature type="transmembrane region" description="Helical" evidence="7">
    <location>
        <begin position="418"/>
        <end position="437"/>
    </location>
</feature>
<keyword evidence="10" id="KW-1185">Reference proteome</keyword>
<dbReference type="EMBL" id="JACOOX010000001">
    <property type="protein sequence ID" value="MBC5661493.1"/>
    <property type="molecule type" value="Genomic_DNA"/>
</dbReference>
<dbReference type="InterPro" id="IPR050250">
    <property type="entry name" value="Macrolide_Exporter_MacB"/>
</dbReference>
<dbReference type="GO" id="GO:0022857">
    <property type="term" value="F:transmembrane transporter activity"/>
    <property type="evidence" value="ECO:0007669"/>
    <property type="project" value="TreeGrafter"/>
</dbReference>
<keyword evidence="4 7" id="KW-1133">Transmembrane helix</keyword>
<evidence type="ECO:0000256" key="2">
    <source>
        <dbReference type="ARBA" id="ARBA00022475"/>
    </source>
</evidence>
<comment type="similarity">
    <text evidence="6">Belongs to the ABC-4 integral membrane protein family.</text>
</comment>
<evidence type="ECO:0000259" key="8">
    <source>
        <dbReference type="Pfam" id="PF02687"/>
    </source>
</evidence>
<evidence type="ECO:0000256" key="3">
    <source>
        <dbReference type="ARBA" id="ARBA00022692"/>
    </source>
</evidence>
<dbReference type="RefSeq" id="WP_117807936.1">
    <property type="nucleotide sequence ID" value="NZ_JACOOX010000001.1"/>
</dbReference>
<dbReference type="PANTHER" id="PTHR30572:SF4">
    <property type="entry name" value="ABC TRANSPORTER PERMEASE YTRF"/>
    <property type="match status" value="1"/>
</dbReference>
<feature type="transmembrane region" description="Helical" evidence="7">
    <location>
        <begin position="20"/>
        <end position="41"/>
    </location>
</feature>
<dbReference type="AlphaFoldDB" id="A0A8I0DQX3"/>
<feature type="transmembrane region" description="Helical" evidence="7">
    <location>
        <begin position="296"/>
        <end position="329"/>
    </location>
</feature>
<dbReference type="GO" id="GO:0005886">
    <property type="term" value="C:plasma membrane"/>
    <property type="evidence" value="ECO:0007669"/>
    <property type="project" value="UniProtKB-SubCell"/>
</dbReference>
<proteinExistence type="inferred from homology"/>
<feature type="transmembrane region" description="Helical" evidence="7">
    <location>
        <begin position="670"/>
        <end position="693"/>
    </location>
</feature>
<evidence type="ECO:0000313" key="10">
    <source>
        <dbReference type="Proteomes" id="UP000615234"/>
    </source>
</evidence>
<evidence type="ECO:0000313" key="9">
    <source>
        <dbReference type="EMBL" id="MBC5661493.1"/>
    </source>
</evidence>
<feature type="transmembrane region" description="Helical" evidence="7">
    <location>
        <begin position="724"/>
        <end position="743"/>
    </location>
</feature>
<evidence type="ECO:0000256" key="6">
    <source>
        <dbReference type="ARBA" id="ARBA00038076"/>
    </source>
</evidence>
<evidence type="ECO:0000256" key="4">
    <source>
        <dbReference type="ARBA" id="ARBA00022989"/>
    </source>
</evidence>
<evidence type="ECO:0000256" key="5">
    <source>
        <dbReference type="ARBA" id="ARBA00023136"/>
    </source>
</evidence>
<accession>A0A8I0DQX3</accession>
<organism evidence="9 10">
    <name type="scientific">Coprococcus hominis</name>
    <name type="common">ex Liu et al. 2022</name>
    <dbReference type="NCBI Taxonomy" id="2763039"/>
    <lineage>
        <taxon>Bacteria</taxon>
        <taxon>Bacillati</taxon>
        <taxon>Bacillota</taxon>
        <taxon>Clostridia</taxon>
        <taxon>Lachnospirales</taxon>
        <taxon>Lachnospiraceae</taxon>
        <taxon>Coprococcus</taxon>
    </lineage>
</organism>
<feature type="transmembrane region" description="Helical" evidence="7">
    <location>
        <begin position="254"/>
        <end position="275"/>
    </location>
</feature>
<feature type="transmembrane region" description="Helical" evidence="7">
    <location>
        <begin position="755"/>
        <end position="779"/>
    </location>
</feature>
<dbReference type="InterPro" id="IPR003838">
    <property type="entry name" value="ABC3_permease_C"/>
</dbReference>
<keyword evidence="3 7" id="KW-0812">Transmembrane</keyword>
<evidence type="ECO:0000256" key="1">
    <source>
        <dbReference type="ARBA" id="ARBA00004651"/>
    </source>
</evidence>
<reference evidence="9 10" key="1">
    <citation type="submission" date="2020-08" db="EMBL/GenBank/DDBJ databases">
        <title>Genome public.</title>
        <authorList>
            <person name="Liu C."/>
            <person name="Sun Q."/>
        </authorList>
    </citation>
    <scope>NUCLEOTIDE SEQUENCE [LARGE SCALE GENOMIC DNA]</scope>
    <source>
        <strain evidence="9 10">NSJ-10</strain>
    </source>
</reference>
<keyword evidence="5 7" id="KW-0472">Membrane</keyword>
<dbReference type="Pfam" id="PF02687">
    <property type="entry name" value="FtsX"/>
    <property type="match status" value="1"/>
</dbReference>
<comment type="subcellular location">
    <subcellularLocation>
        <location evidence="1">Cell membrane</location>
        <topology evidence="1">Multi-pass membrane protein</topology>
    </subcellularLocation>
</comment>
<dbReference type="PANTHER" id="PTHR30572">
    <property type="entry name" value="MEMBRANE COMPONENT OF TRANSPORTER-RELATED"/>
    <property type="match status" value="1"/>
</dbReference>
<name>A0A8I0DQX3_9FIRM</name>
<evidence type="ECO:0000256" key="7">
    <source>
        <dbReference type="SAM" id="Phobius"/>
    </source>
</evidence>
<protein>
    <submittedName>
        <fullName evidence="9">ABC transporter permease</fullName>
    </submittedName>
</protein>
<keyword evidence="2" id="KW-1003">Cell membrane</keyword>
<comment type="caution">
    <text evidence="9">The sequence shown here is derived from an EMBL/GenBank/DDBJ whole genome shotgun (WGS) entry which is preliminary data.</text>
</comment>
<feature type="domain" description="ABC3 transporter permease C-terminal" evidence="8">
    <location>
        <begin position="257"/>
        <end position="361"/>
    </location>
</feature>
<dbReference type="Proteomes" id="UP000615234">
    <property type="component" value="Unassembled WGS sequence"/>
</dbReference>